<feature type="domain" description="HTH merR-type" evidence="5">
    <location>
        <begin position="1"/>
        <end position="73"/>
    </location>
</feature>
<dbReference type="AlphaFoldDB" id="A0A098M2A0"/>
<evidence type="ECO:0000259" key="5">
    <source>
        <dbReference type="PROSITE" id="PS50937"/>
    </source>
</evidence>
<reference evidence="6 7" key="2">
    <citation type="submission" date="2014-10" db="EMBL/GenBank/DDBJ databases">
        <title>Comparative genomics of the Paenibacillus odorifer group.</title>
        <authorList>
            <person name="Tsai Y.-C."/>
            <person name="Martin N."/>
            <person name="Korlach J."/>
            <person name="Wiedmann M."/>
        </authorList>
    </citation>
    <scope>NUCLEOTIDE SEQUENCE [LARGE SCALE GENOMIC DNA]</scope>
    <source>
        <strain evidence="6 7">DSM 18334</strain>
    </source>
</reference>
<dbReference type="OrthoDB" id="9773308at2"/>
<gene>
    <name evidence="6" type="ORF">PWYN_16540</name>
</gene>
<dbReference type="SUPFAM" id="SSF46955">
    <property type="entry name" value="Putative DNA-binding domain"/>
    <property type="match status" value="1"/>
</dbReference>
<dbReference type="Proteomes" id="UP000029734">
    <property type="component" value="Unassembled WGS sequence"/>
</dbReference>
<comment type="caution">
    <text evidence="6">The sequence shown here is derived from an EMBL/GenBank/DDBJ whole genome shotgun (WGS) entry which is preliminary data.</text>
</comment>
<dbReference type="GO" id="GO:0003677">
    <property type="term" value="F:DNA binding"/>
    <property type="evidence" value="ECO:0007669"/>
    <property type="project" value="UniProtKB-KW"/>
</dbReference>
<keyword evidence="7" id="KW-1185">Reference proteome</keyword>
<evidence type="ECO:0000256" key="4">
    <source>
        <dbReference type="ARBA" id="ARBA00023163"/>
    </source>
</evidence>
<protein>
    <submittedName>
        <fullName evidence="6">Transcriptional regulator</fullName>
    </submittedName>
</protein>
<dbReference type="RefSeq" id="WP_036654100.1">
    <property type="nucleotide sequence ID" value="NZ_JQCR01000003.1"/>
</dbReference>
<dbReference type="PROSITE" id="PS50937">
    <property type="entry name" value="HTH_MERR_2"/>
    <property type="match status" value="1"/>
</dbReference>
<dbReference type="eggNOG" id="COG0789">
    <property type="taxonomic scope" value="Bacteria"/>
</dbReference>
<dbReference type="InterPro" id="IPR000551">
    <property type="entry name" value="MerR-type_HTH_dom"/>
</dbReference>
<dbReference type="Pfam" id="PF13411">
    <property type="entry name" value="MerR_1"/>
    <property type="match status" value="1"/>
</dbReference>
<keyword evidence="1" id="KW-0678">Repressor</keyword>
<dbReference type="InterPro" id="IPR047057">
    <property type="entry name" value="MerR_fam"/>
</dbReference>
<evidence type="ECO:0000313" key="7">
    <source>
        <dbReference type="Proteomes" id="UP000029734"/>
    </source>
</evidence>
<dbReference type="PANTHER" id="PTHR30204:SF69">
    <property type="entry name" value="MERR-FAMILY TRANSCRIPTIONAL REGULATOR"/>
    <property type="match status" value="1"/>
</dbReference>
<dbReference type="PANTHER" id="PTHR30204">
    <property type="entry name" value="REDOX-CYCLING DRUG-SENSING TRANSCRIPTIONAL ACTIVATOR SOXR"/>
    <property type="match status" value="1"/>
</dbReference>
<dbReference type="InterPro" id="IPR009061">
    <property type="entry name" value="DNA-bd_dom_put_sf"/>
</dbReference>
<dbReference type="GO" id="GO:0003700">
    <property type="term" value="F:DNA-binding transcription factor activity"/>
    <property type="evidence" value="ECO:0007669"/>
    <property type="project" value="InterPro"/>
</dbReference>
<dbReference type="EMBL" id="JQCR01000003">
    <property type="protein sequence ID" value="KGE16354.1"/>
    <property type="molecule type" value="Genomic_DNA"/>
</dbReference>
<organism evidence="6 7">
    <name type="scientific">Paenibacillus wynnii</name>
    <dbReference type="NCBI Taxonomy" id="268407"/>
    <lineage>
        <taxon>Bacteria</taxon>
        <taxon>Bacillati</taxon>
        <taxon>Bacillota</taxon>
        <taxon>Bacilli</taxon>
        <taxon>Bacillales</taxon>
        <taxon>Paenibacillaceae</taxon>
        <taxon>Paenibacillus</taxon>
    </lineage>
</organism>
<evidence type="ECO:0000313" key="6">
    <source>
        <dbReference type="EMBL" id="KGE16354.1"/>
    </source>
</evidence>
<sequence length="251" mass="30251">MKEFITISELSTLMNVSVHQIRYFEEKEILFPAYTDSNKYRMYGIPEIYQLSHILLLRKLNVPVVEIKECMASFSPDDYHQLLSNSLKKVQSQMDQLIMLQQFMQKIVKEHDEFASPENHYQIKLMEDRHLKQWIRYEIQHNLNARNLYENRPKLPDLFEADLHYIYDSNQINLCYEVTAPSDILLEKGNYLYKHLLVSSEQDIEDEFRQLEHYLMQHQDMEPGQIILLEKSYLSMFNNHKLHYEIQVRIS</sequence>
<dbReference type="Gene3D" id="1.10.1660.10">
    <property type="match status" value="1"/>
</dbReference>
<dbReference type="SMART" id="SM00422">
    <property type="entry name" value="HTH_MERR"/>
    <property type="match status" value="1"/>
</dbReference>
<name>A0A098M2A0_9BACL</name>
<proteinExistence type="predicted"/>
<keyword evidence="3" id="KW-0238">DNA-binding</keyword>
<reference evidence="6 7" key="1">
    <citation type="submission" date="2014-08" db="EMBL/GenBank/DDBJ databases">
        <authorList>
            <person name="den Bakker H.C."/>
        </authorList>
    </citation>
    <scope>NUCLEOTIDE SEQUENCE [LARGE SCALE GENOMIC DNA]</scope>
    <source>
        <strain evidence="6 7">DSM 18334</strain>
    </source>
</reference>
<evidence type="ECO:0000256" key="1">
    <source>
        <dbReference type="ARBA" id="ARBA00022491"/>
    </source>
</evidence>
<accession>A0A098M2A0</accession>
<keyword evidence="2" id="KW-0805">Transcription regulation</keyword>
<evidence type="ECO:0000256" key="2">
    <source>
        <dbReference type="ARBA" id="ARBA00023015"/>
    </source>
</evidence>
<dbReference type="STRING" id="268407.PWYN_16540"/>
<evidence type="ECO:0000256" key="3">
    <source>
        <dbReference type="ARBA" id="ARBA00023125"/>
    </source>
</evidence>
<keyword evidence="4" id="KW-0804">Transcription</keyword>